<reference evidence="1" key="1">
    <citation type="submission" date="2018-02" db="EMBL/GenBank/DDBJ databases">
        <title>Rhizophora mucronata_Transcriptome.</title>
        <authorList>
            <person name="Meera S.P."/>
            <person name="Sreeshan A."/>
            <person name="Augustine A."/>
        </authorList>
    </citation>
    <scope>NUCLEOTIDE SEQUENCE</scope>
    <source>
        <tissue evidence="1">Leaf</tissue>
    </source>
</reference>
<dbReference type="AlphaFoldDB" id="A0A2P2Q759"/>
<name>A0A2P2Q759_RHIMU</name>
<organism evidence="1">
    <name type="scientific">Rhizophora mucronata</name>
    <name type="common">Asiatic mangrove</name>
    <dbReference type="NCBI Taxonomy" id="61149"/>
    <lineage>
        <taxon>Eukaryota</taxon>
        <taxon>Viridiplantae</taxon>
        <taxon>Streptophyta</taxon>
        <taxon>Embryophyta</taxon>
        <taxon>Tracheophyta</taxon>
        <taxon>Spermatophyta</taxon>
        <taxon>Magnoliopsida</taxon>
        <taxon>eudicotyledons</taxon>
        <taxon>Gunneridae</taxon>
        <taxon>Pentapetalae</taxon>
        <taxon>rosids</taxon>
        <taxon>fabids</taxon>
        <taxon>Malpighiales</taxon>
        <taxon>Rhizophoraceae</taxon>
        <taxon>Rhizophora</taxon>
    </lineage>
</organism>
<proteinExistence type="predicted"/>
<accession>A0A2P2Q759</accession>
<protein>
    <submittedName>
        <fullName evidence="1">Uncharacterized protein</fullName>
    </submittedName>
</protein>
<evidence type="ECO:0000313" key="1">
    <source>
        <dbReference type="EMBL" id="MBX62817.1"/>
    </source>
</evidence>
<dbReference type="EMBL" id="GGEC01082333">
    <property type="protein sequence ID" value="MBX62817.1"/>
    <property type="molecule type" value="Transcribed_RNA"/>
</dbReference>
<sequence length="34" mass="3958">MVMIYKILYNGMSLSLQSTQVRLEIIMHCLLIVC</sequence>